<keyword evidence="1" id="KW-0812">Transmembrane</keyword>
<keyword evidence="1" id="KW-1133">Transmembrane helix</keyword>
<protein>
    <submittedName>
        <fullName evidence="2">Uncharacterized protein</fullName>
    </submittedName>
</protein>
<feature type="transmembrane region" description="Helical" evidence="1">
    <location>
        <begin position="91"/>
        <end position="112"/>
    </location>
</feature>
<keyword evidence="3" id="KW-1185">Reference proteome</keyword>
<accession>A0ABP8IJ59</accession>
<gene>
    <name evidence="2" type="ORF">GCM10023151_10900</name>
</gene>
<organism evidence="2 3">
    <name type="scientific">Kangiella marina</name>
    <dbReference type="NCBI Taxonomy" id="1079178"/>
    <lineage>
        <taxon>Bacteria</taxon>
        <taxon>Pseudomonadati</taxon>
        <taxon>Pseudomonadota</taxon>
        <taxon>Gammaproteobacteria</taxon>
        <taxon>Kangiellales</taxon>
        <taxon>Kangiellaceae</taxon>
        <taxon>Kangiella</taxon>
    </lineage>
</organism>
<proteinExistence type="predicted"/>
<evidence type="ECO:0000313" key="2">
    <source>
        <dbReference type="EMBL" id="GAA4359744.1"/>
    </source>
</evidence>
<sequence length="114" mass="13200">MEPSTADLIAYSHLFFACILLGWQSLQLKSGYLKLRQCSHYESYLNELFDNRTRNRPAQNASLLEVVRKQRKANNVIRGDAESYQQTHYTLLFFGLLTLFIGSLFLLLAQILKL</sequence>
<dbReference type="EMBL" id="BAABFV010000001">
    <property type="protein sequence ID" value="GAA4359744.1"/>
    <property type="molecule type" value="Genomic_DNA"/>
</dbReference>
<feature type="transmembrane region" description="Helical" evidence="1">
    <location>
        <begin position="6"/>
        <end position="26"/>
    </location>
</feature>
<reference evidence="3" key="1">
    <citation type="journal article" date="2019" name="Int. J. Syst. Evol. Microbiol.">
        <title>The Global Catalogue of Microorganisms (GCM) 10K type strain sequencing project: providing services to taxonomists for standard genome sequencing and annotation.</title>
        <authorList>
            <consortium name="The Broad Institute Genomics Platform"/>
            <consortium name="The Broad Institute Genome Sequencing Center for Infectious Disease"/>
            <person name="Wu L."/>
            <person name="Ma J."/>
        </authorList>
    </citation>
    <scope>NUCLEOTIDE SEQUENCE [LARGE SCALE GENOMIC DNA]</scope>
    <source>
        <strain evidence="3">JCM 17728</strain>
    </source>
</reference>
<evidence type="ECO:0000256" key="1">
    <source>
        <dbReference type="SAM" id="Phobius"/>
    </source>
</evidence>
<name>A0ABP8IJ59_9GAMM</name>
<keyword evidence="1" id="KW-0472">Membrane</keyword>
<dbReference type="Proteomes" id="UP001501011">
    <property type="component" value="Unassembled WGS sequence"/>
</dbReference>
<comment type="caution">
    <text evidence="2">The sequence shown here is derived from an EMBL/GenBank/DDBJ whole genome shotgun (WGS) entry which is preliminary data.</text>
</comment>
<evidence type="ECO:0000313" key="3">
    <source>
        <dbReference type="Proteomes" id="UP001501011"/>
    </source>
</evidence>